<dbReference type="GeneTree" id="ENSGT01060000249356"/>
<name>A0A3B4WVA8_SERLL</name>
<organism evidence="1 2">
    <name type="scientific">Seriola lalandi dorsalis</name>
    <dbReference type="NCBI Taxonomy" id="1841481"/>
    <lineage>
        <taxon>Eukaryota</taxon>
        <taxon>Metazoa</taxon>
        <taxon>Chordata</taxon>
        <taxon>Craniata</taxon>
        <taxon>Vertebrata</taxon>
        <taxon>Euteleostomi</taxon>
        <taxon>Actinopterygii</taxon>
        <taxon>Neopterygii</taxon>
        <taxon>Teleostei</taxon>
        <taxon>Neoteleostei</taxon>
        <taxon>Acanthomorphata</taxon>
        <taxon>Carangaria</taxon>
        <taxon>Carangiformes</taxon>
        <taxon>Carangidae</taxon>
        <taxon>Seriola</taxon>
    </lineage>
</organism>
<keyword evidence="2" id="KW-1185">Reference proteome</keyword>
<evidence type="ECO:0000313" key="2">
    <source>
        <dbReference type="Proteomes" id="UP000261360"/>
    </source>
</evidence>
<dbReference type="AlphaFoldDB" id="A0A3B4WVA8"/>
<dbReference type="Ensembl" id="ENSSLDT00000005476.1">
    <property type="protein sequence ID" value="ENSSLDP00000005304.1"/>
    <property type="gene ID" value="ENSSLDG00000004241.1"/>
</dbReference>
<proteinExistence type="predicted"/>
<protein>
    <submittedName>
        <fullName evidence="1">Uncharacterized protein</fullName>
    </submittedName>
</protein>
<evidence type="ECO:0000313" key="1">
    <source>
        <dbReference type="Ensembl" id="ENSSLDP00000006887.1"/>
    </source>
</evidence>
<reference evidence="1" key="1">
    <citation type="submission" date="2025-05" db="UniProtKB">
        <authorList>
            <consortium name="Ensembl"/>
        </authorList>
    </citation>
    <scope>IDENTIFICATION</scope>
</reference>
<dbReference type="STRING" id="1841481.ENSSLDP00000005304"/>
<dbReference type="Proteomes" id="UP000261360">
    <property type="component" value="Unplaced"/>
</dbReference>
<accession>A0A3B4WVA8</accession>
<dbReference type="Ensembl" id="ENSSLDT00000007110.1">
    <property type="protein sequence ID" value="ENSSLDP00000006887.1"/>
    <property type="gene ID" value="ENSSLDG00000005490.1"/>
</dbReference>
<sequence length="95" mass="10907">MSLFNKMFSGGEKVTKKPSEEEEVEKLLQGEALLMEKKEHLKKKIDRELLYAKKNSRKNRRGEVSLKEVDIHHCVCNSLVNIPAARSGSVRWLPS</sequence>
<dbReference type="Gene3D" id="1.10.287.1060">
    <property type="entry name" value="ESAT-6-like"/>
    <property type="match status" value="1"/>
</dbReference>